<organism evidence="1 2">
    <name type="scientific">Arachnia propionica</name>
    <dbReference type="NCBI Taxonomy" id="1750"/>
    <lineage>
        <taxon>Bacteria</taxon>
        <taxon>Bacillati</taxon>
        <taxon>Actinomycetota</taxon>
        <taxon>Actinomycetes</taxon>
        <taxon>Propionibacteriales</taxon>
        <taxon>Propionibacteriaceae</taxon>
        <taxon>Arachnia</taxon>
    </lineage>
</organism>
<protein>
    <recommendedName>
        <fullName evidence="3">HEAT repeat domain-containing protein</fullName>
    </recommendedName>
</protein>
<dbReference type="InterPro" id="IPR011989">
    <property type="entry name" value="ARM-like"/>
</dbReference>
<comment type="caution">
    <text evidence="1">The sequence shown here is derived from an EMBL/GenBank/DDBJ whole genome shotgun (WGS) entry which is preliminary data.</text>
</comment>
<accession>A0A3P1T3A5</accession>
<evidence type="ECO:0008006" key="3">
    <source>
        <dbReference type="Google" id="ProtNLM"/>
    </source>
</evidence>
<dbReference type="OrthoDB" id="3735300at2"/>
<dbReference type="EMBL" id="RQZG01000016">
    <property type="protein sequence ID" value="RRD03840.1"/>
    <property type="molecule type" value="Genomic_DNA"/>
</dbReference>
<evidence type="ECO:0000313" key="2">
    <source>
        <dbReference type="Proteomes" id="UP000280819"/>
    </source>
</evidence>
<dbReference type="Gene3D" id="1.25.10.10">
    <property type="entry name" value="Leucine-rich Repeat Variant"/>
    <property type="match status" value="1"/>
</dbReference>
<proteinExistence type="predicted"/>
<dbReference type="Proteomes" id="UP000280819">
    <property type="component" value="Unassembled WGS sequence"/>
</dbReference>
<dbReference type="SUPFAM" id="SSF48371">
    <property type="entry name" value="ARM repeat"/>
    <property type="match status" value="1"/>
</dbReference>
<name>A0A3P1T3A5_9ACTN</name>
<dbReference type="RefSeq" id="WP_124845530.1">
    <property type="nucleotide sequence ID" value="NZ_RQZG01000016.1"/>
</dbReference>
<dbReference type="InterPro" id="IPR016024">
    <property type="entry name" value="ARM-type_fold"/>
</dbReference>
<reference evidence="1 2" key="1">
    <citation type="submission" date="2018-11" db="EMBL/GenBank/DDBJ databases">
        <title>Genomes From Bacteria Associated with the Canine Oral Cavity: a Test Case for Automated Genome-Based Taxonomic Assignment.</title>
        <authorList>
            <person name="Coil D.A."/>
            <person name="Jospin G."/>
            <person name="Darling A.E."/>
            <person name="Wallis C."/>
            <person name="Davis I.J."/>
            <person name="Harris S."/>
            <person name="Eisen J.A."/>
            <person name="Holcombe L.J."/>
            <person name="O'Flynn C."/>
        </authorList>
    </citation>
    <scope>NUCLEOTIDE SEQUENCE [LARGE SCALE GENOMIC DNA]</scope>
    <source>
        <strain evidence="1 2">OH887_COT-365</strain>
    </source>
</reference>
<sequence>MQPEELTNEAPSDNTELDAASDFRAACDALNRAADSISLLSSKCGGTSILQSMLESKNTKEVRTALRALHDFDPRQILELILPIYRLTEVSTYYFSAVRLLAMVPAKKLKRALVPLVFDRLLGPDNDYDYYSWRLNALMLEYFGFDDAAQRVAILALASDDPEVREAGAEMIAEMATPGSPPYG</sequence>
<gene>
    <name evidence="1" type="ORF">EII34_12640</name>
</gene>
<dbReference type="AlphaFoldDB" id="A0A3P1T3A5"/>
<evidence type="ECO:0000313" key="1">
    <source>
        <dbReference type="EMBL" id="RRD03840.1"/>
    </source>
</evidence>